<comment type="subcellular location">
    <subcellularLocation>
        <location evidence="1">Membrane</location>
        <topology evidence="1">Single-pass membrane protein</topology>
    </subcellularLocation>
</comment>
<proteinExistence type="predicted"/>
<evidence type="ECO:0000313" key="6">
    <source>
        <dbReference type="EMBL" id="OCX70465.1"/>
    </source>
</evidence>
<evidence type="ECO:0000256" key="4">
    <source>
        <dbReference type="ARBA" id="ARBA00023136"/>
    </source>
</evidence>
<dbReference type="GO" id="GO:0016020">
    <property type="term" value="C:membrane"/>
    <property type="evidence" value="ECO:0007669"/>
    <property type="project" value="UniProtKB-SubCell"/>
</dbReference>
<keyword evidence="3 5" id="KW-1133">Transmembrane helix</keyword>
<dbReference type="SUPFAM" id="SSF74653">
    <property type="entry name" value="TolA/TonB C-terminal domain"/>
    <property type="match status" value="1"/>
</dbReference>
<dbReference type="eggNOG" id="COG0810">
    <property type="taxonomic scope" value="Bacteria"/>
</dbReference>
<dbReference type="Pfam" id="PF13103">
    <property type="entry name" value="TonB_2"/>
    <property type="match status" value="1"/>
</dbReference>
<feature type="transmembrane region" description="Helical" evidence="5">
    <location>
        <begin position="31"/>
        <end position="47"/>
    </location>
</feature>
<keyword evidence="4 5" id="KW-0472">Membrane</keyword>
<evidence type="ECO:0000313" key="7">
    <source>
        <dbReference type="Proteomes" id="UP000094893"/>
    </source>
</evidence>
<accession>A0A1C2I394</accession>
<protein>
    <submittedName>
        <fullName evidence="6">Energy transducer TonB</fullName>
    </submittedName>
</protein>
<feature type="transmembrane region" description="Helical" evidence="5">
    <location>
        <begin position="59"/>
        <end position="83"/>
    </location>
</feature>
<dbReference type="AlphaFoldDB" id="A0A1C2I394"/>
<comment type="caution">
    <text evidence="6">The sequence shown here is derived from an EMBL/GenBank/DDBJ whole genome shotgun (WGS) entry which is preliminary data.</text>
</comment>
<dbReference type="STRING" id="930.GCA_002079865_02892"/>
<evidence type="ECO:0000256" key="2">
    <source>
        <dbReference type="ARBA" id="ARBA00022692"/>
    </source>
</evidence>
<dbReference type="InterPro" id="IPR006260">
    <property type="entry name" value="TonB/TolA_C"/>
</dbReference>
<sequence>MAGVKASSARPGRNVRQKKSESLLEDGLFRLRWYGAVGIIAIGRIFRLRASDMDQLFPWLLFSLFVNLLVWMYLLLGLAAPLAKKNPVTSLVEISLTPTFHQPRISAPIEPRVSRPQADVDAVTHKAMPAVSSAERQAAYNFYLKNWEGRIMALAQKKLFAPGHGPLPQGRVVVAVTIAPNGHLLEISMLQGSRNVALVEAVETLIRAASPFAALPALWQSPPTPLRIVRTWRFE</sequence>
<dbReference type="Gene3D" id="3.30.1150.10">
    <property type="match status" value="1"/>
</dbReference>
<dbReference type="Proteomes" id="UP000094893">
    <property type="component" value="Unassembled WGS sequence"/>
</dbReference>
<evidence type="ECO:0000256" key="5">
    <source>
        <dbReference type="SAM" id="Phobius"/>
    </source>
</evidence>
<evidence type="ECO:0000256" key="3">
    <source>
        <dbReference type="ARBA" id="ARBA00022989"/>
    </source>
</evidence>
<organism evidence="6 7">
    <name type="scientific">Acidithiobacillus thiooxidans</name>
    <name type="common">Thiobacillus thiooxidans</name>
    <dbReference type="NCBI Taxonomy" id="930"/>
    <lineage>
        <taxon>Bacteria</taxon>
        <taxon>Pseudomonadati</taxon>
        <taxon>Pseudomonadota</taxon>
        <taxon>Acidithiobacillia</taxon>
        <taxon>Acidithiobacillales</taxon>
        <taxon>Acidithiobacillaceae</taxon>
        <taxon>Acidithiobacillus</taxon>
    </lineage>
</organism>
<gene>
    <name evidence="6" type="ORF">A6P07_14395</name>
</gene>
<reference evidence="6 7" key="1">
    <citation type="journal article" date="2016" name="Int. J. Mol. Sci.">
        <title>Comparative genomics of the extreme acidophile Acidithiobacillus thiooxidans reveals intraspecific divergence and niche adaptation.</title>
        <authorList>
            <person name="Zhang X."/>
            <person name="Feng X."/>
            <person name="Tao J."/>
            <person name="Ma L."/>
            <person name="Xiao Y."/>
            <person name="Liang Y."/>
            <person name="Liu X."/>
            <person name="Yin H."/>
        </authorList>
    </citation>
    <scope>NUCLEOTIDE SEQUENCE [LARGE SCALE GENOMIC DNA]</scope>
    <source>
        <strain evidence="6 7">A02</strain>
    </source>
</reference>
<evidence type="ECO:0000256" key="1">
    <source>
        <dbReference type="ARBA" id="ARBA00004167"/>
    </source>
</evidence>
<dbReference type="EMBL" id="LWSA01000197">
    <property type="protein sequence ID" value="OCX70465.1"/>
    <property type="molecule type" value="Genomic_DNA"/>
</dbReference>
<name>A0A1C2I394_ACITH</name>
<dbReference type="RefSeq" id="WP_024893157.1">
    <property type="nucleotide sequence ID" value="NZ_LWRZ01000006.1"/>
</dbReference>
<dbReference type="NCBIfam" id="TIGR01352">
    <property type="entry name" value="tonB_Cterm"/>
    <property type="match status" value="1"/>
</dbReference>
<keyword evidence="2 5" id="KW-0812">Transmembrane</keyword>